<feature type="region of interest" description="Disordered" evidence="1">
    <location>
        <begin position="1"/>
        <end position="32"/>
    </location>
</feature>
<evidence type="ECO:0000313" key="2">
    <source>
        <dbReference type="EMBL" id="KAE9012622.1"/>
    </source>
</evidence>
<dbReference type="Proteomes" id="UP000434957">
    <property type="component" value="Unassembled WGS sequence"/>
</dbReference>
<evidence type="ECO:0000256" key="1">
    <source>
        <dbReference type="SAM" id="MobiDB-lite"/>
    </source>
</evidence>
<evidence type="ECO:0000313" key="3">
    <source>
        <dbReference type="EMBL" id="KAE9325800.1"/>
    </source>
</evidence>
<protein>
    <submittedName>
        <fullName evidence="2">Uncharacterized protein</fullName>
    </submittedName>
</protein>
<organism evidence="2 4">
    <name type="scientific">Phytophthora rubi</name>
    <dbReference type="NCBI Taxonomy" id="129364"/>
    <lineage>
        <taxon>Eukaryota</taxon>
        <taxon>Sar</taxon>
        <taxon>Stramenopiles</taxon>
        <taxon>Oomycota</taxon>
        <taxon>Peronosporomycetes</taxon>
        <taxon>Peronosporales</taxon>
        <taxon>Peronosporaceae</taxon>
        <taxon>Phytophthora</taxon>
    </lineage>
</organism>
<keyword evidence="5" id="KW-1185">Reference proteome</keyword>
<comment type="caution">
    <text evidence="2">The sequence shown here is derived from an EMBL/GenBank/DDBJ whole genome shotgun (WGS) entry which is preliminary data.</text>
</comment>
<accession>A0A6A3KZ62</accession>
<evidence type="ECO:0000313" key="4">
    <source>
        <dbReference type="Proteomes" id="UP000429607"/>
    </source>
</evidence>
<evidence type="ECO:0000313" key="5">
    <source>
        <dbReference type="Proteomes" id="UP000434957"/>
    </source>
</evidence>
<reference evidence="2 4" key="1">
    <citation type="submission" date="2018-09" db="EMBL/GenBank/DDBJ databases">
        <title>Genomic investigation of the strawberry pathogen Phytophthora fragariae indicates pathogenicity is determined by transcriptional variation in three key races.</title>
        <authorList>
            <person name="Adams T.M."/>
            <person name="Armitage A.D."/>
            <person name="Sobczyk M.K."/>
            <person name="Bates H.J."/>
            <person name="Dunwell J.M."/>
            <person name="Nellist C.F."/>
            <person name="Harrison R.J."/>
        </authorList>
    </citation>
    <scope>NUCLEOTIDE SEQUENCE [LARGE SCALE GENOMIC DNA]</scope>
    <source>
        <strain evidence="2 4">SCRP249</strain>
        <strain evidence="3 5">SCRP333</strain>
    </source>
</reference>
<dbReference type="EMBL" id="QXFT01001195">
    <property type="protein sequence ID" value="KAE9325800.1"/>
    <property type="molecule type" value="Genomic_DNA"/>
</dbReference>
<dbReference type="AlphaFoldDB" id="A0A6A3KZ62"/>
<sequence length="159" mass="18122">MRVANEVDRAVDALNHERRRRRKQQAADARTGMTRRRWLSTLERRGITSAQVSLVQRTRRERTTEEVDVAADDGLPTATMTVDDERKGERLSKEAPVDCIEMTGGFSLDIVGVWAVTMRNAYGKLVEVEACVIEGCANEFLVDVDFMRRHKANMDYAYI</sequence>
<name>A0A6A3KZ62_9STRA</name>
<dbReference type="Proteomes" id="UP000429607">
    <property type="component" value="Unassembled WGS sequence"/>
</dbReference>
<gene>
    <name evidence="2" type="ORF">PR001_g15616</name>
    <name evidence="3" type="ORF">PR003_g16396</name>
</gene>
<proteinExistence type="predicted"/>
<feature type="compositionally biased region" description="Basic and acidic residues" evidence="1">
    <location>
        <begin position="1"/>
        <end position="16"/>
    </location>
</feature>
<dbReference type="EMBL" id="QXFV01001187">
    <property type="protein sequence ID" value="KAE9012622.1"/>
    <property type="molecule type" value="Genomic_DNA"/>
</dbReference>